<dbReference type="RefSeq" id="WP_241055426.1">
    <property type="nucleotide sequence ID" value="NZ_JAKZBV010000001.1"/>
</dbReference>
<name>A0ABS9U4I2_9MICC</name>
<sequence length="52" mass="5878">MRCSPLDYPSQLAEWFDALGVRPTQPVPNDWNDVVLFGCDVEVLKKESTGPR</sequence>
<organism evidence="1 2">
    <name type="scientific">Sinomonas terrae</name>
    <dbReference type="NCBI Taxonomy" id="2908838"/>
    <lineage>
        <taxon>Bacteria</taxon>
        <taxon>Bacillati</taxon>
        <taxon>Actinomycetota</taxon>
        <taxon>Actinomycetes</taxon>
        <taxon>Micrococcales</taxon>
        <taxon>Micrococcaceae</taxon>
        <taxon>Sinomonas</taxon>
    </lineage>
</organism>
<accession>A0ABS9U4I2</accession>
<dbReference type="Proteomes" id="UP001202922">
    <property type="component" value="Unassembled WGS sequence"/>
</dbReference>
<reference evidence="1 2" key="1">
    <citation type="submission" date="2022-03" db="EMBL/GenBank/DDBJ databases">
        <title>Sinomonas sp. isolated from a soil.</title>
        <authorList>
            <person name="Han J."/>
            <person name="Kim D.-U."/>
        </authorList>
    </citation>
    <scope>NUCLEOTIDE SEQUENCE [LARGE SCALE GENOMIC DNA]</scope>
    <source>
        <strain evidence="1 2">5-5</strain>
    </source>
</reference>
<proteinExistence type="predicted"/>
<evidence type="ECO:0000313" key="2">
    <source>
        <dbReference type="Proteomes" id="UP001202922"/>
    </source>
</evidence>
<keyword evidence="2" id="KW-1185">Reference proteome</keyword>
<comment type="caution">
    <text evidence="1">The sequence shown here is derived from an EMBL/GenBank/DDBJ whole genome shotgun (WGS) entry which is preliminary data.</text>
</comment>
<dbReference type="EMBL" id="JAKZBV010000001">
    <property type="protein sequence ID" value="MCH6471560.1"/>
    <property type="molecule type" value="Genomic_DNA"/>
</dbReference>
<gene>
    <name evidence="1" type="ORF">L0M17_16515</name>
</gene>
<evidence type="ECO:0000313" key="1">
    <source>
        <dbReference type="EMBL" id="MCH6471560.1"/>
    </source>
</evidence>
<protein>
    <submittedName>
        <fullName evidence="1">Uncharacterized protein</fullName>
    </submittedName>
</protein>